<dbReference type="RefSeq" id="XP_021885982.1">
    <property type="nucleotide sequence ID" value="XM_022030987.1"/>
</dbReference>
<proteinExistence type="predicted"/>
<accession>A0A1Y2H163</accession>
<name>A0A1Y2H163_9FUNG</name>
<dbReference type="InParanoid" id="A0A1Y2H163"/>
<gene>
    <name evidence="2" type="ORF">BCR41DRAFT_71208</name>
</gene>
<evidence type="ECO:0000313" key="2">
    <source>
        <dbReference type="EMBL" id="ORZ28297.1"/>
    </source>
</evidence>
<feature type="domain" description="DUF6589" evidence="1">
    <location>
        <begin position="296"/>
        <end position="690"/>
    </location>
</feature>
<dbReference type="GeneID" id="33572828"/>
<reference evidence="2 3" key="1">
    <citation type="submission" date="2016-07" db="EMBL/GenBank/DDBJ databases">
        <title>Pervasive Adenine N6-methylation of Active Genes in Fungi.</title>
        <authorList>
            <consortium name="DOE Joint Genome Institute"/>
            <person name="Mondo S.J."/>
            <person name="Dannebaum R.O."/>
            <person name="Kuo R.C."/>
            <person name="Labutti K."/>
            <person name="Haridas S."/>
            <person name="Kuo A."/>
            <person name="Salamov A."/>
            <person name="Ahrendt S.R."/>
            <person name="Lipzen A."/>
            <person name="Sullivan W."/>
            <person name="Andreopoulos W.B."/>
            <person name="Clum A."/>
            <person name="Lindquist E."/>
            <person name="Daum C."/>
            <person name="Ramamoorthy G.K."/>
            <person name="Gryganskyi A."/>
            <person name="Culley D."/>
            <person name="Magnuson J.K."/>
            <person name="James T.Y."/>
            <person name="O'Malley M.A."/>
            <person name="Stajich J.E."/>
            <person name="Spatafora J.W."/>
            <person name="Visel A."/>
            <person name="Grigoriev I.V."/>
        </authorList>
    </citation>
    <scope>NUCLEOTIDE SEQUENCE [LARGE SCALE GENOMIC DNA]</scope>
    <source>
        <strain evidence="2 3">NRRL 3116</strain>
    </source>
</reference>
<dbReference type="AlphaFoldDB" id="A0A1Y2H163"/>
<evidence type="ECO:0000259" key="1">
    <source>
        <dbReference type="Pfam" id="PF20231"/>
    </source>
</evidence>
<dbReference type="STRING" id="64571.A0A1Y2H163"/>
<comment type="caution">
    <text evidence="2">The sequence shown here is derived from an EMBL/GenBank/DDBJ whole genome shotgun (WGS) entry which is preliminary data.</text>
</comment>
<dbReference type="OrthoDB" id="2496395at2759"/>
<sequence>MENVFSNICKKKINKIFCNMPKSKKQTKRATSLRAVYNVMAKHRLSLRAFLKASLVSQDSNIKRKVNFFYANDGPAEIIDLWQRGITDPEHMKSALSGAIEFVLHSAKDELREVTADNTLRLPSNGVCKERTDKFSLQNIANRFQSIAPTVYSLLNGLTRANKSSSRDATTVVPVIASILGFLYSNRCNYLQMMTGLYMFGKGAPVKLVNLFSKAGLSVSHPTIMRGLKALSTDSRDRIQATVREVPWYIVYDNINMASHKHHQRLGNRDIFVSGTTATAIVSNVAAEEEINFKPTQSLRLQDLMPTDDNEAHLRKVFQYHLVGVLLRNFKRFDGQSMPAPTKHLLTLEKTKTFPLPSMRIDQGTIRGNLEVLEFITEAALELPHEWFEGRRILIAGDQLTVSRLRSLKELRADDISSYHRLDWVIPVIQLFHLQMLLASTILRTHYGTASTPGSIAFNVSLLERKRVSLEKPDFHATNELLRESFDALVQRAWELTLLSTNLEEFAEGVSDEVLKIELMAKVDTLIDRFLLTGSLEILDGTTSRNSALFLRDMLFYLELSSAIKAGDHGRIEEILKWITIMFQAGSTKNYANELLHLHCGFAYSWSKQTKDAVRSSWLVNTTGQPNRWIPADLYQEHNNLLIKNLFKAKRTCDHWEMEEETLSVNVQTLGDLSDQMEIDFNIPYTGTKHENMSMSDDISAIHKSLVEYYIFDNIPQEKRNHPNFGNATSVANLLIEGIIKMNEGKRIQSFVNSVCVRKQGGDLSVDNDMNVDNETEIEDEEEDMQDDIVGFDITDYVHATCEQ</sequence>
<protein>
    <recommendedName>
        <fullName evidence="1">DUF6589 domain-containing protein</fullName>
    </recommendedName>
</protein>
<dbReference type="Proteomes" id="UP000193648">
    <property type="component" value="Unassembled WGS sequence"/>
</dbReference>
<keyword evidence="3" id="KW-1185">Reference proteome</keyword>
<evidence type="ECO:0000313" key="3">
    <source>
        <dbReference type="Proteomes" id="UP000193648"/>
    </source>
</evidence>
<organism evidence="2 3">
    <name type="scientific">Lobosporangium transversale</name>
    <dbReference type="NCBI Taxonomy" id="64571"/>
    <lineage>
        <taxon>Eukaryota</taxon>
        <taxon>Fungi</taxon>
        <taxon>Fungi incertae sedis</taxon>
        <taxon>Mucoromycota</taxon>
        <taxon>Mortierellomycotina</taxon>
        <taxon>Mortierellomycetes</taxon>
        <taxon>Mortierellales</taxon>
        <taxon>Mortierellaceae</taxon>
        <taxon>Lobosporangium</taxon>
    </lineage>
</organism>
<dbReference type="Pfam" id="PF20231">
    <property type="entry name" value="DUF6589"/>
    <property type="match status" value="1"/>
</dbReference>
<dbReference type="InterPro" id="IPR046496">
    <property type="entry name" value="DUF6589"/>
</dbReference>
<dbReference type="EMBL" id="MCFF01000002">
    <property type="protein sequence ID" value="ORZ28297.1"/>
    <property type="molecule type" value="Genomic_DNA"/>
</dbReference>